<reference evidence="1" key="1">
    <citation type="submission" date="2022-10" db="EMBL/GenBank/DDBJ databases">
        <title>The complete genomes of actinobacterial strains from the NBC collection.</title>
        <authorList>
            <person name="Joergensen T.S."/>
            <person name="Alvarez Arevalo M."/>
            <person name="Sterndorff E.B."/>
            <person name="Faurdal D."/>
            <person name="Vuksanovic O."/>
            <person name="Mourched A.-S."/>
            <person name="Charusanti P."/>
            <person name="Shaw S."/>
            <person name="Blin K."/>
            <person name="Weber T."/>
        </authorList>
    </citation>
    <scope>NUCLEOTIDE SEQUENCE</scope>
    <source>
        <strain evidence="1">NBC_00049</strain>
    </source>
</reference>
<dbReference type="AlphaFoldDB" id="A0AAU2K079"/>
<dbReference type="EMBL" id="CP108264">
    <property type="protein sequence ID" value="WTU77457.1"/>
    <property type="molecule type" value="Genomic_DNA"/>
</dbReference>
<proteinExistence type="predicted"/>
<accession>A0AAU2K079</accession>
<gene>
    <name evidence="1" type="ORF">OG327_31320</name>
</gene>
<name>A0AAU2K079_9ACTN</name>
<protein>
    <recommendedName>
        <fullName evidence="2">YqaJ viral recombinase domain-containing protein</fullName>
    </recommendedName>
</protein>
<organism evidence="1">
    <name type="scientific">Streptomyces sp. NBC_00049</name>
    <dbReference type="NCBI Taxonomy" id="2903617"/>
    <lineage>
        <taxon>Bacteria</taxon>
        <taxon>Bacillati</taxon>
        <taxon>Actinomycetota</taxon>
        <taxon>Actinomycetes</taxon>
        <taxon>Kitasatosporales</taxon>
        <taxon>Streptomycetaceae</taxon>
        <taxon>Streptomyces</taxon>
    </lineage>
</organism>
<evidence type="ECO:0008006" key="2">
    <source>
        <dbReference type="Google" id="ProtNLM"/>
    </source>
</evidence>
<sequence length="202" mass="23114">MPGEEEHIKGAEAVQRVKRWLEGTMRVSQSYTNTDGAWARKLTLHWPHGSQRPFSYDLGGMMRGGEWDGQMFCAEVKWRRKASDQGTEYPSFLAKCYVAMSQGYMLGDHFMWITWAPFRANDWDQLTGAQMIRRAVLAESSRIFGIEDPTAAAELVKADIIEELAGRLWLIVMSEKQEKLVPLDDWRGVVANFYASNGRSTW</sequence>
<evidence type="ECO:0000313" key="1">
    <source>
        <dbReference type="EMBL" id="WTU77457.1"/>
    </source>
</evidence>